<evidence type="ECO:0000313" key="7">
    <source>
        <dbReference type="EMBL" id="KZT59496.1"/>
    </source>
</evidence>
<comment type="similarity">
    <text evidence="1 5">Belongs to the V-ATPase G subunit family.</text>
</comment>
<evidence type="ECO:0000256" key="2">
    <source>
        <dbReference type="ARBA" id="ARBA00022448"/>
    </source>
</evidence>
<evidence type="ECO:0000256" key="6">
    <source>
        <dbReference type="SAM" id="Coils"/>
    </source>
</evidence>
<dbReference type="STRING" id="1353952.A0A165HMZ0"/>
<dbReference type="PANTHER" id="PTHR12713:SF11">
    <property type="entry name" value="V-TYPE PROTON ATPASE SUBUNIT G"/>
    <property type="match status" value="1"/>
</dbReference>
<comment type="function">
    <text evidence="5">Subunit of the V1 complex of vacuolar(H+)-ATPase (V-ATPase), a multisubunit enzyme composed of a peripheral complex (V1) that hydrolyzes ATP and a membrane integral complex (V0) that translocates protons. V-ATPase is responsible for acidifying and maintaining the pH of intracellular compartments and in some cell types, is targeted to the plasma membrane, where it is responsible for acidifying the extracellular environment.</text>
</comment>
<dbReference type="EMBL" id="KV423940">
    <property type="protein sequence ID" value="KZT59496.1"/>
    <property type="molecule type" value="Genomic_DNA"/>
</dbReference>
<dbReference type="PANTHER" id="PTHR12713">
    <property type="entry name" value="VACUOLAR ATP SYNTHASE SUBUNIT G"/>
    <property type="match status" value="1"/>
</dbReference>
<reference evidence="7 8" key="1">
    <citation type="journal article" date="2016" name="Mol. Biol. Evol.">
        <title>Comparative Genomics of Early-Diverging Mushroom-Forming Fungi Provides Insights into the Origins of Lignocellulose Decay Capabilities.</title>
        <authorList>
            <person name="Nagy L.G."/>
            <person name="Riley R."/>
            <person name="Tritt A."/>
            <person name="Adam C."/>
            <person name="Daum C."/>
            <person name="Floudas D."/>
            <person name="Sun H."/>
            <person name="Yadav J.S."/>
            <person name="Pangilinan J."/>
            <person name="Larsson K.H."/>
            <person name="Matsuura K."/>
            <person name="Barry K."/>
            <person name="Labutti K."/>
            <person name="Kuo R."/>
            <person name="Ohm R.A."/>
            <person name="Bhattacharya S.S."/>
            <person name="Shirouzu T."/>
            <person name="Yoshinaga Y."/>
            <person name="Martin F.M."/>
            <person name="Grigoriev I.V."/>
            <person name="Hibbett D.S."/>
        </authorList>
    </citation>
    <scope>NUCLEOTIDE SEQUENCE [LARGE SCALE GENOMIC DNA]</scope>
    <source>
        <strain evidence="7 8">HHB12733</strain>
    </source>
</reference>
<feature type="coiled-coil region" evidence="6">
    <location>
        <begin position="11"/>
        <end position="57"/>
    </location>
</feature>
<dbReference type="InParanoid" id="A0A165HMZ0"/>
<dbReference type="InterPro" id="IPR005124">
    <property type="entry name" value="V-ATPase_G"/>
</dbReference>
<organism evidence="7 8">
    <name type="scientific">Calocera cornea HHB12733</name>
    <dbReference type="NCBI Taxonomy" id="1353952"/>
    <lineage>
        <taxon>Eukaryota</taxon>
        <taxon>Fungi</taxon>
        <taxon>Dikarya</taxon>
        <taxon>Basidiomycota</taxon>
        <taxon>Agaricomycotina</taxon>
        <taxon>Dacrymycetes</taxon>
        <taxon>Dacrymycetales</taxon>
        <taxon>Dacrymycetaceae</taxon>
        <taxon>Calocera</taxon>
    </lineage>
</organism>
<sequence length="118" mass="13665">MSSQSQSIQTLLDAEKEAAKVVQQARQYRTQRLKDARSEADKEIADYRKQKDEEFKRFEAERSGSTQSVQTSIDKDTELKIAAINEAFEKNREAVVKKLLERVVEVHPEMHRNITKVT</sequence>
<keyword evidence="3 5" id="KW-0375">Hydrogen ion transport</keyword>
<evidence type="ECO:0000256" key="3">
    <source>
        <dbReference type="ARBA" id="ARBA00022781"/>
    </source>
</evidence>
<evidence type="ECO:0000256" key="4">
    <source>
        <dbReference type="ARBA" id="ARBA00023065"/>
    </source>
</evidence>
<evidence type="ECO:0000256" key="5">
    <source>
        <dbReference type="RuleBase" id="RU364019"/>
    </source>
</evidence>
<gene>
    <name evidence="7" type="ORF">CALCODRAFT_466929</name>
</gene>
<dbReference type="FunCoup" id="A0A165HMZ0">
    <property type="interactions" value="106"/>
</dbReference>
<comment type="subunit">
    <text evidence="5">V-ATPase is a heteromultimeric enzyme made up of two complexes: the ATP-hydrolytic V1 complex and the proton translocation V0 complex.</text>
</comment>
<keyword evidence="2 5" id="KW-0813">Transport</keyword>
<dbReference type="Pfam" id="PF03179">
    <property type="entry name" value="V-ATPase_G"/>
    <property type="match status" value="1"/>
</dbReference>
<name>A0A165HMZ0_9BASI</name>
<dbReference type="GO" id="GO:0000221">
    <property type="term" value="C:vacuolar proton-transporting V-type ATPase, V1 domain"/>
    <property type="evidence" value="ECO:0007669"/>
    <property type="project" value="TreeGrafter"/>
</dbReference>
<keyword evidence="4 5" id="KW-0406">Ion transport</keyword>
<dbReference type="Gene3D" id="1.20.5.2950">
    <property type="match status" value="1"/>
</dbReference>
<dbReference type="NCBIfam" id="TIGR01147">
    <property type="entry name" value="V_ATP_synt_G"/>
    <property type="match status" value="1"/>
</dbReference>
<dbReference type="Proteomes" id="UP000076842">
    <property type="component" value="Unassembled WGS sequence"/>
</dbReference>
<dbReference type="AlphaFoldDB" id="A0A165HMZ0"/>
<keyword evidence="6" id="KW-0175">Coiled coil</keyword>
<accession>A0A165HMZ0</accession>
<dbReference type="OrthoDB" id="250802at2759"/>
<dbReference type="FunFam" id="1.20.5.620:FF:000004">
    <property type="entry name" value="V-type proton ATPase subunit G"/>
    <property type="match status" value="1"/>
</dbReference>
<dbReference type="FunFam" id="1.20.5.2950:FF:000001">
    <property type="entry name" value="V-type proton ATPase subunit G"/>
    <property type="match status" value="1"/>
</dbReference>
<proteinExistence type="inferred from homology"/>
<dbReference type="GO" id="GO:0046961">
    <property type="term" value="F:proton-transporting ATPase activity, rotational mechanism"/>
    <property type="evidence" value="ECO:0007669"/>
    <property type="project" value="InterPro"/>
</dbReference>
<keyword evidence="8" id="KW-1185">Reference proteome</keyword>
<evidence type="ECO:0000313" key="8">
    <source>
        <dbReference type="Proteomes" id="UP000076842"/>
    </source>
</evidence>
<evidence type="ECO:0000256" key="1">
    <source>
        <dbReference type="ARBA" id="ARBA00010066"/>
    </source>
</evidence>
<protein>
    <recommendedName>
        <fullName evidence="5">V-type proton ATPase subunit G</fullName>
    </recommendedName>
</protein>
<dbReference type="GO" id="GO:0016887">
    <property type="term" value="F:ATP hydrolysis activity"/>
    <property type="evidence" value="ECO:0007669"/>
    <property type="project" value="TreeGrafter"/>
</dbReference>